<protein>
    <submittedName>
        <fullName evidence="6">TetR family transcriptional regulator</fullName>
    </submittedName>
</protein>
<evidence type="ECO:0000256" key="1">
    <source>
        <dbReference type="ARBA" id="ARBA00023015"/>
    </source>
</evidence>
<organism evidence="6 7">
    <name type="scientific">Frondihabitans australicus</name>
    <dbReference type="NCBI Taxonomy" id="386892"/>
    <lineage>
        <taxon>Bacteria</taxon>
        <taxon>Bacillati</taxon>
        <taxon>Actinomycetota</taxon>
        <taxon>Actinomycetes</taxon>
        <taxon>Micrococcales</taxon>
        <taxon>Microbacteriaceae</taxon>
        <taxon>Frondihabitans</taxon>
    </lineage>
</organism>
<dbReference type="Pfam" id="PF00440">
    <property type="entry name" value="TetR_N"/>
    <property type="match status" value="1"/>
</dbReference>
<evidence type="ECO:0000256" key="2">
    <source>
        <dbReference type="ARBA" id="ARBA00023125"/>
    </source>
</evidence>
<evidence type="ECO:0000313" key="7">
    <source>
        <dbReference type="Proteomes" id="UP000280008"/>
    </source>
</evidence>
<dbReference type="Proteomes" id="UP000280008">
    <property type="component" value="Unassembled WGS sequence"/>
</dbReference>
<dbReference type="InterPro" id="IPR049445">
    <property type="entry name" value="TetR_SbtR-like_C"/>
</dbReference>
<dbReference type="InterPro" id="IPR001647">
    <property type="entry name" value="HTH_TetR"/>
</dbReference>
<dbReference type="AlphaFoldDB" id="A0A495IKN3"/>
<name>A0A495IKN3_9MICO</name>
<dbReference type="PANTHER" id="PTHR30055">
    <property type="entry name" value="HTH-TYPE TRANSCRIPTIONAL REGULATOR RUTR"/>
    <property type="match status" value="1"/>
</dbReference>
<evidence type="ECO:0000259" key="5">
    <source>
        <dbReference type="PROSITE" id="PS50977"/>
    </source>
</evidence>
<keyword evidence="7" id="KW-1185">Reference proteome</keyword>
<dbReference type="PROSITE" id="PS50977">
    <property type="entry name" value="HTH_TETR_2"/>
    <property type="match status" value="1"/>
</dbReference>
<evidence type="ECO:0000313" key="6">
    <source>
        <dbReference type="EMBL" id="RKR76503.1"/>
    </source>
</evidence>
<dbReference type="SUPFAM" id="SSF48498">
    <property type="entry name" value="Tetracyclin repressor-like, C-terminal domain"/>
    <property type="match status" value="1"/>
</dbReference>
<keyword evidence="1" id="KW-0805">Transcription regulation</keyword>
<evidence type="ECO:0000256" key="4">
    <source>
        <dbReference type="PROSITE-ProRule" id="PRU00335"/>
    </source>
</evidence>
<comment type="caution">
    <text evidence="6">The sequence shown here is derived from an EMBL/GenBank/DDBJ whole genome shotgun (WGS) entry which is preliminary data.</text>
</comment>
<dbReference type="InterPro" id="IPR036271">
    <property type="entry name" value="Tet_transcr_reg_TetR-rel_C_sf"/>
</dbReference>
<dbReference type="GO" id="GO:0000976">
    <property type="term" value="F:transcription cis-regulatory region binding"/>
    <property type="evidence" value="ECO:0007669"/>
    <property type="project" value="TreeGrafter"/>
</dbReference>
<dbReference type="EMBL" id="RBKS01000001">
    <property type="protein sequence ID" value="RKR76503.1"/>
    <property type="molecule type" value="Genomic_DNA"/>
</dbReference>
<dbReference type="InterPro" id="IPR009057">
    <property type="entry name" value="Homeodomain-like_sf"/>
</dbReference>
<reference evidence="6 7" key="1">
    <citation type="submission" date="2018-10" db="EMBL/GenBank/DDBJ databases">
        <title>Sequencing the genomes of 1000 actinobacteria strains.</title>
        <authorList>
            <person name="Klenk H.-P."/>
        </authorList>
    </citation>
    <scope>NUCLEOTIDE SEQUENCE [LARGE SCALE GENOMIC DNA]</scope>
    <source>
        <strain evidence="6 7">DSM 17894</strain>
    </source>
</reference>
<accession>A0A495IKN3</accession>
<dbReference type="Pfam" id="PF21597">
    <property type="entry name" value="TetR_C_43"/>
    <property type="match status" value="1"/>
</dbReference>
<dbReference type="InterPro" id="IPR050109">
    <property type="entry name" value="HTH-type_TetR-like_transc_reg"/>
</dbReference>
<dbReference type="RefSeq" id="WP_245981814.1">
    <property type="nucleotide sequence ID" value="NZ_RBKS01000001.1"/>
</dbReference>
<feature type="DNA-binding region" description="H-T-H motif" evidence="4">
    <location>
        <begin position="39"/>
        <end position="58"/>
    </location>
</feature>
<sequence length="194" mass="20090">MATDTPAPRVRSDAARNRDRLRAAAAAAFEASAGSTAVSLEGIARDAGVGIGTLYRHFPTREALVEEVYRAELGAVCDTASTLLATLPPAEALRAWMDRYGAFVAAKRGMAETLRALLSAGVASAPGETRQRIRAAVGEMLAAGAAEGTLRADVAADDVVVSLIGVFLATAEAPDRDQAGRMLDLLVAGLRARA</sequence>
<dbReference type="PANTHER" id="PTHR30055:SF234">
    <property type="entry name" value="HTH-TYPE TRANSCRIPTIONAL REGULATOR BETI"/>
    <property type="match status" value="1"/>
</dbReference>
<dbReference type="GO" id="GO:0003700">
    <property type="term" value="F:DNA-binding transcription factor activity"/>
    <property type="evidence" value="ECO:0007669"/>
    <property type="project" value="TreeGrafter"/>
</dbReference>
<gene>
    <name evidence="6" type="ORF">C8E83_3680</name>
</gene>
<keyword evidence="2 4" id="KW-0238">DNA-binding</keyword>
<evidence type="ECO:0000256" key="3">
    <source>
        <dbReference type="ARBA" id="ARBA00023163"/>
    </source>
</evidence>
<feature type="domain" description="HTH tetR-type" evidence="5">
    <location>
        <begin position="15"/>
        <end position="76"/>
    </location>
</feature>
<dbReference type="SUPFAM" id="SSF46689">
    <property type="entry name" value="Homeodomain-like"/>
    <property type="match status" value="1"/>
</dbReference>
<keyword evidence="3" id="KW-0804">Transcription</keyword>
<proteinExistence type="predicted"/>
<dbReference type="Gene3D" id="1.10.357.10">
    <property type="entry name" value="Tetracycline Repressor, domain 2"/>
    <property type="match status" value="1"/>
</dbReference>